<dbReference type="EMBL" id="JAJNCT010000027">
    <property type="protein sequence ID" value="MCD2167240.1"/>
    <property type="molecule type" value="Genomic_DNA"/>
</dbReference>
<dbReference type="InterPro" id="IPR036388">
    <property type="entry name" value="WH-like_DNA-bd_sf"/>
</dbReference>
<name>A0AAW4Y059_9BURK</name>
<evidence type="ECO:0000256" key="1">
    <source>
        <dbReference type="ARBA" id="ARBA00038232"/>
    </source>
</evidence>
<dbReference type="PANTHER" id="PTHR33795">
    <property type="entry name" value="INSERTION ELEMENT IS150 PROTEIN INSJ"/>
    <property type="match status" value="1"/>
</dbReference>
<protein>
    <submittedName>
        <fullName evidence="4">Helix-turn-helix domain-containing protein</fullName>
    </submittedName>
</protein>
<evidence type="ECO:0000256" key="2">
    <source>
        <dbReference type="SAM" id="MobiDB-lite"/>
    </source>
</evidence>
<gene>
    <name evidence="4" type="ORF">LPW39_19135</name>
</gene>
<dbReference type="SUPFAM" id="SSF48295">
    <property type="entry name" value="TrpR-like"/>
    <property type="match status" value="2"/>
</dbReference>
<proteinExistence type="inferred from homology"/>
<dbReference type="Pfam" id="PF13518">
    <property type="entry name" value="HTH_28"/>
    <property type="match status" value="2"/>
</dbReference>
<organism evidence="4 5">
    <name type="scientific">Comamonas koreensis</name>
    <dbReference type="NCBI Taxonomy" id="160825"/>
    <lineage>
        <taxon>Bacteria</taxon>
        <taxon>Pseudomonadati</taxon>
        <taxon>Pseudomonadota</taxon>
        <taxon>Betaproteobacteria</taxon>
        <taxon>Burkholderiales</taxon>
        <taxon>Comamonadaceae</taxon>
        <taxon>Comamonas</taxon>
    </lineage>
</organism>
<feature type="domain" description="Insertion element IS150 protein InsJ-like helix-turn-helix" evidence="3">
    <location>
        <begin position="8"/>
        <end position="56"/>
    </location>
</feature>
<dbReference type="InterPro" id="IPR010921">
    <property type="entry name" value="Trp_repressor/repl_initiator"/>
</dbReference>
<dbReference type="AlphaFoldDB" id="A0AAW4Y059"/>
<reference evidence="4 5" key="1">
    <citation type="submission" date="2021-11" db="EMBL/GenBank/DDBJ databases">
        <title>Genome sequence.</title>
        <authorList>
            <person name="Sun Q."/>
        </authorList>
    </citation>
    <scope>NUCLEOTIDE SEQUENCE [LARGE SCALE GENOMIC DNA]</scope>
    <source>
        <strain evidence="4 5">KCTC 12005</strain>
    </source>
</reference>
<evidence type="ECO:0000313" key="4">
    <source>
        <dbReference type="EMBL" id="MCD2167240.1"/>
    </source>
</evidence>
<sequence>MEKYDESFKLKMVQKYLGGQIGHKALAKQAGLGATQLSRWIHGYQMHGIKALRKKRSHYSVQFKLNVLAQAKEQGLSDSQAAVIFDLRGGSDVVARWRRLYDQGGAQALQPKPRGRPPKMPTSKPTPIAPGQTKDSQTVESLRKENEALRAEVAYLKKLEALVQASRQAAPKGRKPSSS</sequence>
<dbReference type="Proteomes" id="UP001199260">
    <property type="component" value="Unassembled WGS sequence"/>
</dbReference>
<comment type="similarity">
    <text evidence="1">Belongs to the IS150/IS1296 orfA family.</text>
</comment>
<dbReference type="PANTHER" id="PTHR33795:SF1">
    <property type="entry name" value="INSERTION ELEMENT IS150 PROTEIN INSJ"/>
    <property type="match status" value="1"/>
</dbReference>
<keyword evidence="5" id="KW-1185">Reference proteome</keyword>
<dbReference type="RefSeq" id="WP_230778784.1">
    <property type="nucleotide sequence ID" value="NZ_JAJNCT010000027.1"/>
</dbReference>
<feature type="domain" description="Insertion element IS150 protein InsJ-like helix-turn-helix" evidence="3">
    <location>
        <begin position="63"/>
        <end position="116"/>
    </location>
</feature>
<dbReference type="Gene3D" id="1.10.10.10">
    <property type="entry name" value="Winged helix-like DNA-binding domain superfamily/Winged helix DNA-binding domain"/>
    <property type="match status" value="2"/>
</dbReference>
<dbReference type="InterPro" id="IPR055247">
    <property type="entry name" value="InsJ-like_HTH"/>
</dbReference>
<accession>A0AAW4Y059</accession>
<comment type="caution">
    <text evidence="4">The sequence shown here is derived from an EMBL/GenBank/DDBJ whole genome shotgun (WGS) entry which is preliminary data.</text>
</comment>
<feature type="region of interest" description="Disordered" evidence="2">
    <location>
        <begin position="104"/>
        <end position="144"/>
    </location>
</feature>
<dbReference type="InterPro" id="IPR052057">
    <property type="entry name" value="IS150/IS1296_orfA-like"/>
</dbReference>
<dbReference type="GO" id="GO:0043565">
    <property type="term" value="F:sequence-specific DNA binding"/>
    <property type="evidence" value="ECO:0007669"/>
    <property type="project" value="InterPro"/>
</dbReference>
<evidence type="ECO:0000313" key="5">
    <source>
        <dbReference type="Proteomes" id="UP001199260"/>
    </source>
</evidence>
<evidence type="ECO:0000259" key="3">
    <source>
        <dbReference type="Pfam" id="PF13518"/>
    </source>
</evidence>